<dbReference type="Pfam" id="PF13508">
    <property type="entry name" value="Acetyltransf_7"/>
    <property type="match status" value="1"/>
</dbReference>
<dbReference type="RefSeq" id="WP_203934558.1">
    <property type="nucleotide sequence ID" value="NZ_BOPH01000143.1"/>
</dbReference>
<dbReference type="AlphaFoldDB" id="A0A8J4A8A4"/>
<dbReference type="Gene3D" id="3.40.630.30">
    <property type="match status" value="1"/>
</dbReference>
<organism evidence="2 3">
    <name type="scientific">Virgisporangium ochraceum</name>
    <dbReference type="NCBI Taxonomy" id="65505"/>
    <lineage>
        <taxon>Bacteria</taxon>
        <taxon>Bacillati</taxon>
        <taxon>Actinomycetota</taxon>
        <taxon>Actinomycetes</taxon>
        <taxon>Micromonosporales</taxon>
        <taxon>Micromonosporaceae</taxon>
        <taxon>Virgisporangium</taxon>
    </lineage>
</organism>
<gene>
    <name evidence="2" type="ORF">Voc01_096830</name>
</gene>
<evidence type="ECO:0000259" key="1">
    <source>
        <dbReference type="PROSITE" id="PS51186"/>
    </source>
</evidence>
<reference evidence="2" key="1">
    <citation type="submission" date="2021-01" db="EMBL/GenBank/DDBJ databases">
        <title>Whole genome shotgun sequence of Virgisporangium ochraceum NBRC 16418.</title>
        <authorList>
            <person name="Komaki H."/>
            <person name="Tamura T."/>
        </authorList>
    </citation>
    <scope>NUCLEOTIDE SEQUENCE</scope>
    <source>
        <strain evidence="2">NBRC 16418</strain>
    </source>
</reference>
<evidence type="ECO:0000313" key="3">
    <source>
        <dbReference type="Proteomes" id="UP000635606"/>
    </source>
</evidence>
<feature type="domain" description="N-acetyltransferase" evidence="1">
    <location>
        <begin position="19"/>
        <end position="178"/>
    </location>
</feature>
<proteinExistence type="predicted"/>
<evidence type="ECO:0000313" key="2">
    <source>
        <dbReference type="EMBL" id="GIJ74766.1"/>
    </source>
</evidence>
<keyword evidence="3" id="KW-1185">Reference proteome</keyword>
<protein>
    <recommendedName>
        <fullName evidence="1">N-acetyltransferase domain-containing protein</fullName>
    </recommendedName>
</protein>
<dbReference type="InterPro" id="IPR000182">
    <property type="entry name" value="GNAT_dom"/>
</dbReference>
<name>A0A8J4A8A4_9ACTN</name>
<sequence length="281" mass="29424">MTAVHPPVPTPATGATALLDLRAATDADEPFLRAVYAQARAEEVAAFGWPPAEVHAFLTIQFDAQRRHLRAAYPASVDAIVVVDGVPAGRLWVDRGAGAVTVIDLALLTAHRGAGTGGRLLRDLQADAAARGVPVRLRVLRTSRARHLYERLGFRPVPAADAHDDQQRLALRWMPPGPAEWTAAAGTPGRLAGLPALVVDCSVPLVQGPYERYGVHFLVPADAALGQGTYRVEHPAVGAVDVFVVPTAHTGDGLVLTATFVRGAGTIVGEPATLAPEAGSP</sequence>
<comment type="caution">
    <text evidence="2">The sequence shown here is derived from an EMBL/GenBank/DDBJ whole genome shotgun (WGS) entry which is preliminary data.</text>
</comment>
<dbReference type="EMBL" id="BOPH01000143">
    <property type="protein sequence ID" value="GIJ74766.1"/>
    <property type="molecule type" value="Genomic_DNA"/>
</dbReference>
<dbReference type="Pfam" id="PF21880">
    <property type="entry name" value="DUF6916"/>
    <property type="match status" value="1"/>
</dbReference>
<dbReference type="PROSITE" id="PS51186">
    <property type="entry name" value="GNAT"/>
    <property type="match status" value="1"/>
</dbReference>
<dbReference type="Proteomes" id="UP000635606">
    <property type="component" value="Unassembled WGS sequence"/>
</dbReference>
<dbReference type="InterPro" id="IPR054209">
    <property type="entry name" value="DUF6916"/>
</dbReference>
<dbReference type="SUPFAM" id="SSF55729">
    <property type="entry name" value="Acyl-CoA N-acyltransferases (Nat)"/>
    <property type="match status" value="1"/>
</dbReference>
<dbReference type="InterPro" id="IPR016181">
    <property type="entry name" value="Acyl_CoA_acyltransferase"/>
</dbReference>
<dbReference type="GO" id="GO:0016747">
    <property type="term" value="F:acyltransferase activity, transferring groups other than amino-acyl groups"/>
    <property type="evidence" value="ECO:0007669"/>
    <property type="project" value="InterPro"/>
</dbReference>
<accession>A0A8J4A8A4</accession>